<evidence type="ECO:0000313" key="3">
    <source>
        <dbReference type="Proteomes" id="UP000653493"/>
    </source>
</evidence>
<dbReference type="InterPro" id="IPR023393">
    <property type="entry name" value="START-like_dom_sf"/>
</dbReference>
<dbReference type="AlphaFoldDB" id="A0A918GV29"/>
<dbReference type="SUPFAM" id="SSF55961">
    <property type="entry name" value="Bet v1-like"/>
    <property type="match status" value="1"/>
</dbReference>
<keyword evidence="3" id="KW-1185">Reference proteome</keyword>
<dbReference type="Pfam" id="PF06240">
    <property type="entry name" value="COXG"/>
    <property type="match status" value="1"/>
</dbReference>
<protein>
    <recommendedName>
        <fullName evidence="4">Carbon monoxide dehydrogenase</fullName>
    </recommendedName>
</protein>
<dbReference type="Gene3D" id="3.30.530.20">
    <property type="match status" value="1"/>
</dbReference>
<dbReference type="PANTHER" id="PTHR38588:SF1">
    <property type="entry name" value="BLL0334 PROTEIN"/>
    <property type="match status" value="1"/>
</dbReference>
<evidence type="ECO:0000256" key="1">
    <source>
        <dbReference type="SAM" id="MobiDB-lite"/>
    </source>
</evidence>
<dbReference type="Proteomes" id="UP000653493">
    <property type="component" value="Unassembled WGS sequence"/>
</dbReference>
<sequence>MISITEEITVPSPPTRVWEVISDPSAVVSCIGGAELGASHEDGSFDGTLAIRFGGLRVKFAARVSLDLDESALEGRLTARGGDGQGATRFSAGATFRVTEGDAPGTSRVYCDGEIKLNGKLAKLIESGAGVVVARMTKEFTDELVKACAAPAEPGTAAVPKLLTAVPAGPSAADSAEPSAATAARLRPAAPTGLFARLRAWWAGRKSRRQGLSPQPAHHSADNTSDALGQGGRR</sequence>
<evidence type="ECO:0000313" key="2">
    <source>
        <dbReference type="EMBL" id="GGS60747.1"/>
    </source>
</evidence>
<accession>A0A918GV29</accession>
<proteinExistence type="predicted"/>
<reference evidence="2" key="2">
    <citation type="submission" date="2020-09" db="EMBL/GenBank/DDBJ databases">
        <authorList>
            <person name="Sun Q."/>
            <person name="Ohkuma M."/>
        </authorList>
    </citation>
    <scope>NUCLEOTIDE SEQUENCE</scope>
    <source>
        <strain evidence="2">JCM 4234</strain>
    </source>
</reference>
<name>A0A918GV29_STRGD</name>
<dbReference type="EMBL" id="BMSL01000024">
    <property type="protein sequence ID" value="GGS60747.1"/>
    <property type="molecule type" value="Genomic_DNA"/>
</dbReference>
<organism evidence="2 3">
    <name type="scientific">Streptomyces griseoviridis</name>
    <dbReference type="NCBI Taxonomy" id="45398"/>
    <lineage>
        <taxon>Bacteria</taxon>
        <taxon>Bacillati</taxon>
        <taxon>Actinomycetota</taxon>
        <taxon>Actinomycetes</taxon>
        <taxon>Kitasatosporales</taxon>
        <taxon>Streptomycetaceae</taxon>
        <taxon>Streptomyces</taxon>
    </lineage>
</organism>
<reference evidence="2" key="1">
    <citation type="journal article" date="2014" name="Int. J. Syst. Evol. Microbiol.">
        <title>Complete genome sequence of Corynebacterium casei LMG S-19264T (=DSM 44701T), isolated from a smear-ripened cheese.</title>
        <authorList>
            <consortium name="US DOE Joint Genome Institute (JGI-PGF)"/>
            <person name="Walter F."/>
            <person name="Albersmeier A."/>
            <person name="Kalinowski J."/>
            <person name="Ruckert C."/>
        </authorList>
    </citation>
    <scope>NUCLEOTIDE SEQUENCE</scope>
    <source>
        <strain evidence="2">JCM 4234</strain>
    </source>
</reference>
<comment type="caution">
    <text evidence="2">The sequence shown here is derived from an EMBL/GenBank/DDBJ whole genome shotgun (WGS) entry which is preliminary data.</text>
</comment>
<evidence type="ECO:0008006" key="4">
    <source>
        <dbReference type="Google" id="ProtNLM"/>
    </source>
</evidence>
<dbReference type="InterPro" id="IPR010419">
    <property type="entry name" value="CO_DH_gsu"/>
</dbReference>
<gene>
    <name evidence="2" type="ORF">GCM10010238_57380</name>
</gene>
<feature type="region of interest" description="Disordered" evidence="1">
    <location>
        <begin position="206"/>
        <end position="234"/>
    </location>
</feature>
<dbReference type="PANTHER" id="PTHR38588">
    <property type="entry name" value="BLL0334 PROTEIN"/>
    <property type="match status" value="1"/>
</dbReference>